<dbReference type="Gene3D" id="3.40.50.1240">
    <property type="entry name" value="Phosphoglycerate mutase-like"/>
    <property type="match status" value="1"/>
</dbReference>
<dbReference type="SUPFAM" id="SSF53254">
    <property type="entry name" value="Phosphoglycerate mutase-like"/>
    <property type="match status" value="1"/>
</dbReference>
<dbReference type="EMBL" id="QLAG01000011">
    <property type="protein sequence ID" value="TLX63473.1"/>
    <property type="molecule type" value="Genomic_DNA"/>
</dbReference>
<comment type="caution">
    <text evidence="1">The sequence shown here is derived from an EMBL/GenBank/DDBJ whole genome shotgun (WGS) entry which is preliminary data.</text>
</comment>
<evidence type="ECO:0000313" key="2">
    <source>
        <dbReference type="Proteomes" id="UP000306753"/>
    </source>
</evidence>
<dbReference type="Pfam" id="PF00300">
    <property type="entry name" value="His_Phos_1"/>
    <property type="match status" value="1"/>
</dbReference>
<name>A0A5R9QFA3_9GAMM</name>
<protein>
    <submittedName>
        <fullName evidence="1">Fructose-2,6-bisphosphatase</fullName>
    </submittedName>
</protein>
<reference evidence="1 2" key="1">
    <citation type="journal article" date="2017" name="Eur. J. Clin. Microbiol. Infect. Dis.">
        <title>Uncommonly isolated clinical Pseudomonas: identification and phylogenetic assignation.</title>
        <authorList>
            <person name="Mulet M."/>
            <person name="Gomila M."/>
            <person name="Ramirez A."/>
            <person name="Cardew S."/>
            <person name="Moore E.R."/>
            <person name="Lalucat J."/>
            <person name="Garcia-Valdes E."/>
        </authorList>
    </citation>
    <scope>NUCLEOTIDE SEQUENCE [LARGE SCALE GENOMIC DNA]</scope>
    <source>
        <strain evidence="1 2">SD129</strain>
    </source>
</reference>
<proteinExistence type="predicted"/>
<keyword evidence="2" id="KW-1185">Reference proteome</keyword>
<dbReference type="InterPro" id="IPR013078">
    <property type="entry name" value="His_Pase_superF_clade-1"/>
</dbReference>
<dbReference type="RefSeq" id="WP_138411658.1">
    <property type="nucleotide sequence ID" value="NZ_QLAG01000011.1"/>
</dbReference>
<sequence length="188" mass="21405">MQITLVRHGEPDHNGARWCTPREMKTWIEGYNQADIIEKPLPAALQQLADEAGAVVSSSLSRCQQSTHHLVGEPQCVNDRIFAEAHLPYPDLDFPRLPVRVWRTLFRGAWFLGFSRHTESIGQSSERARQAAERLIALAQEHGSVLLMGHGIMNILIARHLRAQGWKGPQLLFLRDYWHPSTYRKPGD</sequence>
<dbReference type="InterPro" id="IPR029033">
    <property type="entry name" value="His_PPase_superfam"/>
</dbReference>
<dbReference type="CDD" id="cd07067">
    <property type="entry name" value="HP_PGM_like"/>
    <property type="match status" value="1"/>
</dbReference>
<dbReference type="Proteomes" id="UP000306753">
    <property type="component" value="Unassembled WGS sequence"/>
</dbReference>
<gene>
    <name evidence="1" type="ORF">DN820_10270</name>
</gene>
<evidence type="ECO:0000313" key="1">
    <source>
        <dbReference type="EMBL" id="TLX63473.1"/>
    </source>
</evidence>
<organism evidence="1 2">
    <name type="scientific">Stutzerimonas nosocomialis</name>
    <dbReference type="NCBI Taxonomy" id="1056496"/>
    <lineage>
        <taxon>Bacteria</taxon>
        <taxon>Pseudomonadati</taxon>
        <taxon>Pseudomonadota</taxon>
        <taxon>Gammaproteobacteria</taxon>
        <taxon>Pseudomonadales</taxon>
        <taxon>Pseudomonadaceae</taxon>
        <taxon>Stutzerimonas</taxon>
    </lineage>
</organism>
<accession>A0A5R9QFA3</accession>
<dbReference type="AlphaFoldDB" id="A0A5R9QFA3"/>